<dbReference type="KEGG" id="hoh:Hoch_0406"/>
<dbReference type="Gene3D" id="3.30.70.3090">
    <property type="entry name" value="ORF SCO4226, nickel-binding ferredoxin-like monomer"/>
    <property type="match status" value="1"/>
</dbReference>
<protein>
    <recommendedName>
        <fullName evidence="3">DUF4242 domain-containing protein</fullName>
    </recommendedName>
</protein>
<dbReference type="OrthoDB" id="9800027at2"/>
<dbReference type="RefSeq" id="WP_012825674.1">
    <property type="nucleotide sequence ID" value="NC_013440.1"/>
</dbReference>
<dbReference type="InterPro" id="IPR025336">
    <property type="entry name" value="SCO4226-like"/>
</dbReference>
<dbReference type="EMBL" id="CP001804">
    <property type="protein sequence ID" value="ACY13047.1"/>
    <property type="molecule type" value="Genomic_DNA"/>
</dbReference>
<proteinExistence type="predicted"/>
<dbReference type="InterPro" id="IPR042557">
    <property type="entry name" value="SCO4226"/>
</dbReference>
<dbReference type="Proteomes" id="UP000001880">
    <property type="component" value="Chromosome"/>
</dbReference>
<dbReference type="STRING" id="502025.Hoch_0406"/>
<keyword evidence="2" id="KW-1185">Reference proteome</keyword>
<dbReference type="AlphaFoldDB" id="D0LJ18"/>
<dbReference type="Pfam" id="PF14026">
    <property type="entry name" value="SCO4226-like"/>
    <property type="match status" value="1"/>
</dbReference>
<gene>
    <name evidence="1" type="ordered locus">Hoch_0406</name>
</gene>
<organism evidence="1 2">
    <name type="scientific">Haliangium ochraceum (strain DSM 14365 / JCM 11303 / SMP-2)</name>
    <dbReference type="NCBI Taxonomy" id="502025"/>
    <lineage>
        <taxon>Bacteria</taxon>
        <taxon>Pseudomonadati</taxon>
        <taxon>Myxococcota</taxon>
        <taxon>Polyangia</taxon>
        <taxon>Haliangiales</taxon>
        <taxon>Kofleriaceae</taxon>
        <taxon>Haliangium</taxon>
    </lineage>
</organism>
<sequence>MPRYIVERTVPKMSQEEWRDVGNRVVQSAAEMPGVTWIKCSISESEGKTYCEFEAPNAESLREHSRRASLPYDRVIPVEMQVDPSMFR</sequence>
<dbReference type="HOGENOM" id="CLU_163976_0_0_7"/>
<evidence type="ECO:0000313" key="1">
    <source>
        <dbReference type="EMBL" id="ACY13047.1"/>
    </source>
</evidence>
<accession>D0LJ18</accession>
<evidence type="ECO:0008006" key="3">
    <source>
        <dbReference type="Google" id="ProtNLM"/>
    </source>
</evidence>
<name>D0LJ18_HALO1</name>
<evidence type="ECO:0000313" key="2">
    <source>
        <dbReference type="Proteomes" id="UP000001880"/>
    </source>
</evidence>
<reference evidence="1 2" key="1">
    <citation type="journal article" date="2010" name="Stand. Genomic Sci.">
        <title>Complete genome sequence of Haliangium ochraceum type strain (SMP-2).</title>
        <authorList>
            <consortium name="US DOE Joint Genome Institute (JGI-PGF)"/>
            <person name="Ivanova N."/>
            <person name="Daum C."/>
            <person name="Lang E."/>
            <person name="Abt B."/>
            <person name="Kopitz M."/>
            <person name="Saunders E."/>
            <person name="Lapidus A."/>
            <person name="Lucas S."/>
            <person name="Glavina Del Rio T."/>
            <person name="Nolan M."/>
            <person name="Tice H."/>
            <person name="Copeland A."/>
            <person name="Cheng J.F."/>
            <person name="Chen F."/>
            <person name="Bruce D."/>
            <person name="Goodwin L."/>
            <person name="Pitluck S."/>
            <person name="Mavromatis K."/>
            <person name="Pati A."/>
            <person name="Mikhailova N."/>
            <person name="Chen A."/>
            <person name="Palaniappan K."/>
            <person name="Land M."/>
            <person name="Hauser L."/>
            <person name="Chang Y.J."/>
            <person name="Jeffries C.D."/>
            <person name="Detter J.C."/>
            <person name="Brettin T."/>
            <person name="Rohde M."/>
            <person name="Goker M."/>
            <person name="Bristow J."/>
            <person name="Markowitz V."/>
            <person name="Eisen J.A."/>
            <person name="Hugenholtz P."/>
            <person name="Kyrpides N.C."/>
            <person name="Klenk H.P."/>
        </authorList>
    </citation>
    <scope>NUCLEOTIDE SEQUENCE [LARGE SCALE GENOMIC DNA]</scope>
    <source>
        <strain evidence="2">DSM 14365 / CIP 107738 / JCM 11303 / AJ 13395 / SMP-2</strain>
    </source>
</reference>